<name>A0AAV0BHG3_PHAPC</name>
<feature type="transmembrane region" description="Helical" evidence="7">
    <location>
        <begin position="151"/>
        <end position="171"/>
    </location>
</feature>
<dbReference type="GO" id="GO:0005886">
    <property type="term" value="C:plasma membrane"/>
    <property type="evidence" value="ECO:0007669"/>
    <property type="project" value="TreeGrafter"/>
</dbReference>
<keyword evidence="6" id="KW-0813">Transport</keyword>
<gene>
    <name evidence="9" type="ORF">PPACK8108_LOCUS21335</name>
    <name evidence="8" type="ORF">PPACK8108_LOCUS3869</name>
</gene>
<organism evidence="9 10">
    <name type="scientific">Phakopsora pachyrhizi</name>
    <name type="common">Asian soybean rust disease fungus</name>
    <dbReference type="NCBI Taxonomy" id="170000"/>
    <lineage>
        <taxon>Eukaryota</taxon>
        <taxon>Fungi</taxon>
        <taxon>Dikarya</taxon>
        <taxon>Basidiomycota</taxon>
        <taxon>Pucciniomycotina</taxon>
        <taxon>Pucciniomycetes</taxon>
        <taxon>Pucciniales</taxon>
        <taxon>Phakopsoraceae</taxon>
        <taxon>Phakopsora</taxon>
    </lineage>
</organism>
<evidence type="ECO:0000256" key="5">
    <source>
        <dbReference type="ARBA" id="ARBA00023136"/>
    </source>
</evidence>
<keyword evidence="10" id="KW-1185">Reference proteome</keyword>
<comment type="subcellular location">
    <subcellularLocation>
        <location evidence="1">Membrane</location>
        <topology evidence="1">Multi-pass membrane protein</topology>
    </subcellularLocation>
</comment>
<evidence type="ECO:0000256" key="3">
    <source>
        <dbReference type="ARBA" id="ARBA00022692"/>
    </source>
</evidence>
<dbReference type="Pfam" id="PF00230">
    <property type="entry name" value="MIP"/>
    <property type="match status" value="1"/>
</dbReference>
<evidence type="ECO:0000256" key="1">
    <source>
        <dbReference type="ARBA" id="ARBA00004141"/>
    </source>
</evidence>
<sequence>MGLSLLATAWTFFRVCGSVFNPNVAIALLLTGALKPMRFVLYVCAEIVAGIVAAALLKAALPGELAVNCTLGPGVTNGQAVVIEGFLTFALTLTVLFVAVEKHRATAFAPCAIGLVLFATHLFGVIYTGAALNSARAFGPAVLTGFTSYHWVYWVGPSVGALIATAIYYMWVIDSQYILKITIDPV</sequence>
<comment type="similarity">
    <text evidence="2 6">Belongs to the MIP/aquaporin (TC 1.A.8) family.</text>
</comment>
<evidence type="ECO:0000313" key="10">
    <source>
        <dbReference type="Proteomes" id="UP001153365"/>
    </source>
</evidence>
<dbReference type="InterPro" id="IPR023271">
    <property type="entry name" value="Aquaporin-like"/>
</dbReference>
<dbReference type="EMBL" id="CALTRL010000686">
    <property type="protein sequence ID" value="CAH7669276.1"/>
    <property type="molecule type" value="Genomic_DNA"/>
</dbReference>
<evidence type="ECO:0000256" key="7">
    <source>
        <dbReference type="SAM" id="Phobius"/>
    </source>
</evidence>
<keyword evidence="4 7" id="KW-1133">Transmembrane helix</keyword>
<dbReference type="PANTHER" id="PTHR19139">
    <property type="entry name" value="AQUAPORIN TRANSPORTER"/>
    <property type="match status" value="1"/>
</dbReference>
<dbReference type="PRINTS" id="PR00783">
    <property type="entry name" value="MINTRINSICP"/>
</dbReference>
<dbReference type="InterPro" id="IPR000425">
    <property type="entry name" value="MIP"/>
</dbReference>
<evidence type="ECO:0000313" key="8">
    <source>
        <dbReference type="EMBL" id="CAH7669276.1"/>
    </source>
</evidence>
<evidence type="ECO:0000256" key="4">
    <source>
        <dbReference type="ARBA" id="ARBA00022989"/>
    </source>
</evidence>
<evidence type="ECO:0000256" key="6">
    <source>
        <dbReference type="RuleBase" id="RU000477"/>
    </source>
</evidence>
<keyword evidence="3 6" id="KW-0812">Transmembrane</keyword>
<feature type="transmembrane region" description="Helical" evidence="7">
    <location>
        <begin position="81"/>
        <end position="100"/>
    </location>
</feature>
<feature type="transmembrane region" description="Helical" evidence="7">
    <location>
        <begin position="107"/>
        <end position="131"/>
    </location>
</feature>
<dbReference type="GO" id="GO:0015250">
    <property type="term" value="F:water channel activity"/>
    <property type="evidence" value="ECO:0007669"/>
    <property type="project" value="TreeGrafter"/>
</dbReference>
<evidence type="ECO:0000256" key="2">
    <source>
        <dbReference type="ARBA" id="ARBA00006175"/>
    </source>
</evidence>
<feature type="transmembrane region" description="Helical" evidence="7">
    <location>
        <begin position="39"/>
        <end position="61"/>
    </location>
</feature>
<dbReference type="Proteomes" id="UP001153365">
    <property type="component" value="Unassembled WGS sequence"/>
</dbReference>
<evidence type="ECO:0000313" key="9">
    <source>
        <dbReference type="EMBL" id="CAH7686654.1"/>
    </source>
</evidence>
<feature type="transmembrane region" description="Helical" evidence="7">
    <location>
        <begin position="12"/>
        <end position="32"/>
    </location>
</feature>
<keyword evidence="5 7" id="KW-0472">Membrane</keyword>
<dbReference type="AlphaFoldDB" id="A0AAV0BHG3"/>
<proteinExistence type="inferred from homology"/>
<comment type="caution">
    <text evidence="9">The sequence shown here is derived from an EMBL/GenBank/DDBJ whole genome shotgun (WGS) entry which is preliminary data.</text>
</comment>
<dbReference type="PANTHER" id="PTHR19139:SF199">
    <property type="entry name" value="MIP17260P"/>
    <property type="match status" value="1"/>
</dbReference>
<dbReference type="EMBL" id="CALTRL010005807">
    <property type="protein sequence ID" value="CAH7686654.1"/>
    <property type="molecule type" value="Genomic_DNA"/>
</dbReference>
<accession>A0AAV0BHG3</accession>
<reference evidence="9" key="1">
    <citation type="submission" date="2022-06" db="EMBL/GenBank/DDBJ databases">
        <authorList>
            <consortium name="SYNGENTA / RWTH Aachen University"/>
        </authorList>
    </citation>
    <scope>NUCLEOTIDE SEQUENCE</scope>
</reference>
<dbReference type="Gene3D" id="1.20.1080.10">
    <property type="entry name" value="Glycerol uptake facilitator protein"/>
    <property type="match status" value="1"/>
</dbReference>
<dbReference type="SUPFAM" id="SSF81338">
    <property type="entry name" value="Aquaporin-like"/>
    <property type="match status" value="1"/>
</dbReference>
<dbReference type="InterPro" id="IPR034294">
    <property type="entry name" value="Aquaporin_transptr"/>
</dbReference>
<protein>
    <submittedName>
        <fullName evidence="9">Aquaporin-like protein</fullName>
    </submittedName>
</protein>